<reference evidence="4" key="1">
    <citation type="submission" date="2020-08" db="EMBL/GenBank/DDBJ databases">
        <title>Genome public.</title>
        <authorList>
            <person name="Liu C."/>
            <person name="Sun Q."/>
        </authorList>
    </citation>
    <scope>NUCLEOTIDE SEQUENCE</scope>
    <source>
        <strain evidence="4">BX7</strain>
    </source>
</reference>
<feature type="signal peptide" evidence="2">
    <location>
        <begin position="1"/>
        <end position="23"/>
    </location>
</feature>
<evidence type="ECO:0000259" key="3">
    <source>
        <dbReference type="SMART" id="SM00646"/>
    </source>
</evidence>
<sequence length="982" mass="106855">MPRTRKLLSVLLLLILLVNLAPAARPAEAAEAVPEEIRGVWIASVYNIDFPKPGTTTSQQKQQIIDILDTAQSAGLNAVFFQVRPTGDALYKSSLYPWSEVLTGTQGLAPKPLFDPLQVMIDEGKKRGIAIHAWINPYRLTKGSASNPKDSIWDLSSTHPVRQNPSIAVPYTDGKLYLNPGEPAAQNLVVEGVRELVKNYDIAGVVFDDYFYPSGTDKFDDTAAYKKYGGGLSLADWRRKNTTDLVRKTYEAVKAIDSSCLFGVSPSGIWQNSKNSELGSATNGFESYSQIYADTRGWVKEGILDYIAPQIYWPIGYSAADYQVLVDWWSDVCDGTDVKLMISHAAYKVGDSSPAAWTDPMTIPNQIAYNRKKGTVSGSIFYGYSKISSNTLSLRDNLATLFGGGSLPTVTPDPGDGGSQVFENHELRIAYPSNNYKTEYEKTYIIGSADSRYPVTMNGETVARTASGHFACFVALEPGVNTFRFASNGKTIDYKVTCTKGQSTTSAPYQMDSPGFKSGSLAPTSSKSYKVGDKVTLSCIAPSEGKVIANINGTAVALNRGESVSTEGIPCSKFTATYTLPAKAGIGRITVGKPEYVLSYGGKTYKQSAAGTVTLFVPDPQLTVQVTATESIARTGPSSNDSRITPLAKGVTDYVTDEKNGYYKLRYGGYVHKDNVKVVKQTLQKNTITKVTGTRTEKITDIRFTMPVFAPYKLKQNSDSMVFTFYNTVGKEAFTMASSNPLFSAFSFKQDGDNAVYTLTLKQKDGFYGYSMSHENGVLSIKFKNPQDLASGSQTLAGKLILVDAGHGGSDPGAMGPMGKDGPNEAALNLLVAKELETALKARGATVIMTRTQDTSITLDERSAITRTRKPDLSISIHHNSLSSNYDIQKYFGILTMYSENFSSAFAKTMQQTLIAELDGRKDSGTRQTGLAVCRIMDCPSILIEMGYVSNPYEFELLSNSAEIKKEAAAIAKGVENFFVKY</sequence>
<dbReference type="EMBL" id="JACRSP010000004">
    <property type="protein sequence ID" value="MBC8536877.1"/>
    <property type="molecule type" value="Genomic_DNA"/>
</dbReference>
<proteinExistence type="predicted"/>
<dbReference type="SUPFAM" id="SSF51445">
    <property type="entry name" value="(Trans)glycosidases"/>
    <property type="match status" value="1"/>
</dbReference>
<dbReference type="InterPro" id="IPR052177">
    <property type="entry name" value="Divisome_Glycosyl_Hydrolase"/>
</dbReference>
<dbReference type="GO" id="GO:0009253">
    <property type="term" value="P:peptidoglycan catabolic process"/>
    <property type="evidence" value="ECO:0007669"/>
    <property type="project" value="InterPro"/>
</dbReference>
<dbReference type="GO" id="GO:0008745">
    <property type="term" value="F:N-acetylmuramoyl-L-alanine amidase activity"/>
    <property type="evidence" value="ECO:0007669"/>
    <property type="project" value="InterPro"/>
</dbReference>
<evidence type="ECO:0000313" key="5">
    <source>
        <dbReference type="Proteomes" id="UP000620366"/>
    </source>
</evidence>
<organism evidence="4 5">
    <name type="scientific">Feifania hominis</name>
    <dbReference type="NCBI Taxonomy" id="2763660"/>
    <lineage>
        <taxon>Bacteria</taxon>
        <taxon>Bacillati</taxon>
        <taxon>Bacillota</taxon>
        <taxon>Clostridia</taxon>
        <taxon>Eubacteriales</taxon>
        <taxon>Feifaniaceae</taxon>
        <taxon>Feifania</taxon>
    </lineage>
</organism>
<feature type="domain" description="MurNAc-LAA" evidence="3">
    <location>
        <begin position="863"/>
        <end position="976"/>
    </location>
</feature>
<dbReference type="Gene3D" id="3.20.20.80">
    <property type="entry name" value="Glycosidases"/>
    <property type="match status" value="1"/>
</dbReference>
<accession>A0A926DFG3</accession>
<dbReference type="SMART" id="SM00646">
    <property type="entry name" value="Ami_3"/>
    <property type="match status" value="1"/>
</dbReference>
<dbReference type="Pfam" id="PF02638">
    <property type="entry name" value="GHL10"/>
    <property type="match status" value="1"/>
</dbReference>
<evidence type="ECO:0000256" key="1">
    <source>
        <dbReference type="ARBA" id="ARBA00022729"/>
    </source>
</evidence>
<evidence type="ECO:0000313" key="4">
    <source>
        <dbReference type="EMBL" id="MBC8536877.1"/>
    </source>
</evidence>
<keyword evidence="1 2" id="KW-0732">Signal</keyword>
<dbReference type="RefSeq" id="WP_249300891.1">
    <property type="nucleotide sequence ID" value="NZ_JACRSP010000004.1"/>
</dbReference>
<dbReference type="InterPro" id="IPR017853">
    <property type="entry name" value="GH"/>
</dbReference>
<protein>
    <submittedName>
        <fullName evidence="4">Family 10 glycosylhydrolase</fullName>
    </submittedName>
</protein>
<dbReference type="Proteomes" id="UP000620366">
    <property type="component" value="Unassembled WGS sequence"/>
</dbReference>
<comment type="caution">
    <text evidence="4">The sequence shown here is derived from an EMBL/GenBank/DDBJ whole genome shotgun (WGS) entry which is preliminary data.</text>
</comment>
<feature type="chain" id="PRO_5038657668" evidence="2">
    <location>
        <begin position="24"/>
        <end position="982"/>
    </location>
</feature>
<dbReference type="PANTHER" id="PTHR43405">
    <property type="entry name" value="GLYCOSYL HYDROLASE DIGH"/>
    <property type="match status" value="1"/>
</dbReference>
<dbReference type="AlphaFoldDB" id="A0A926DFG3"/>
<keyword evidence="5" id="KW-1185">Reference proteome</keyword>
<dbReference type="Pfam" id="PF01520">
    <property type="entry name" value="Amidase_3"/>
    <property type="match status" value="1"/>
</dbReference>
<dbReference type="SUPFAM" id="SSF53187">
    <property type="entry name" value="Zn-dependent exopeptidases"/>
    <property type="match status" value="1"/>
</dbReference>
<dbReference type="PANTHER" id="PTHR43405:SF1">
    <property type="entry name" value="GLYCOSYL HYDROLASE DIGH"/>
    <property type="match status" value="1"/>
</dbReference>
<name>A0A926DFG3_9FIRM</name>
<dbReference type="InterPro" id="IPR002508">
    <property type="entry name" value="MurNAc-LAA_cat"/>
</dbReference>
<evidence type="ECO:0000256" key="2">
    <source>
        <dbReference type="SAM" id="SignalP"/>
    </source>
</evidence>
<dbReference type="Gene3D" id="3.40.630.40">
    <property type="entry name" value="Zn-dependent exopeptidases"/>
    <property type="match status" value="1"/>
</dbReference>
<gene>
    <name evidence="4" type="ORF">H8695_09275</name>
</gene>
<dbReference type="CDD" id="cd02696">
    <property type="entry name" value="MurNAc-LAA"/>
    <property type="match status" value="1"/>
</dbReference>
<dbReference type="InterPro" id="IPR003790">
    <property type="entry name" value="GHL10"/>
</dbReference>